<dbReference type="GO" id="GO:0004175">
    <property type="term" value="F:endopeptidase activity"/>
    <property type="evidence" value="ECO:0007669"/>
    <property type="project" value="UniProtKB-ARBA"/>
</dbReference>
<name>A0A9X1X7K3_9BACL</name>
<dbReference type="Proteomes" id="UP001139011">
    <property type="component" value="Unassembled WGS sequence"/>
</dbReference>
<feature type="transmembrane region" description="Helical" evidence="1">
    <location>
        <begin position="151"/>
        <end position="168"/>
    </location>
</feature>
<feature type="transmembrane region" description="Helical" evidence="1">
    <location>
        <begin position="194"/>
        <end position="215"/>
    </location>
</feature>
<sequence>MTKRYLWIVLTYVLMQLSGYVGYPLLNSLGIPRDHWAGLWGTISFLAALLIVLLLLIPDMKDPSLRGGRVSRSSAVGWAIIGIFMAYGAQIVAGLIEINLLGIKPGSENTQMLVKIAKLTPYFMVVTSIAGPILEEIIFRKIIFGSLYKRFNFVIAALISSLIFAAVHFDFTHLLVYTAMGFVFAFLYVRTKRLLVPIVAHVSMNTLVMLVQVVFADKINDLQDKAEKMQMIIGGLF</sequence>
<accession>A0A9X1X7K3</accession>
<evidence type="ECO:0000259" key="2">
    <source>
        <dbReference type="Pfam" id="PF02517"/>
    </source>
</evidence>
<keyword evidence="4" id="KW-1185">Reference proteome</keyword>
<protein>
    <submittedName>
        <fullName evidence="3">CPBP family intramembrane metalloprotease</fullName>
    </submittedName>
</protein>
<feature type="transmembrane region" description="Helical" evidence="1">
    <location>
        <begin position="5"/>
        <end position="26"/>
    </location>
</feature>
<keyword evidence="3" id="KW-0378">Hydrolase</keyword>
<evidence type="ECO:0000256" key="1">
    <source>
        <dbReference type="SAM" id="Phobius"/>
    </source>
</evidence>
<dbReference type="Pfam" id="PF02517">
    <property type="entry name" value="Rce1-like"/>
    <property type="match status" value="1"/>
</dbReference>
<dbReference type="GO" id="GO:0080120">
    <property type="term" value="P:CAAX-box protein maturation"/>
    <property type="evidence" value="ECO:0007669"/>
    <property type="project" value="UniProtKB-ARBA"/>
</dbReference>
<dbReference type="AlphaFoldDB" id="A0A9X1X7K3"/>
<dbReference type="PANTHER" id="PTHR36435:SF6">
    <property type="entry name" value="ABORTIVE INFECTION PROTEIN"/>
    <property type="match status" value="1"/>
</dbReference>
<dbReference type="InterPro" id="IPR003675">
    <property type="entry name" value="Rce1/LyrA-like_dom"/>
</dbReference>
<dbReference type="InterPro" id="IPR052710">
    <property type="entry name" value="CAAX_protease"/>
</dbReference>
<feature type="transmembrane region" description="Helical" evidence="1">
    <location>
        <begin position="38"/>
        <end position="57"/>
    </location>
</feature>
<evidence type="ECO:0000313" key="3">
    <source>
        <dbReference type="EMBL" id="MCK6255318.1"/>
    </source>
</evidence>
<dbReference type="EMBL" id="JAIWJX010000002">
    <property type="protein sequence ID" value="MCK6255318.1"/>
    <property type="molecule type" value="Genomic_DNA"/>
</dbReference>
<feature type="transmembrane region" description="Helical" evidence="1">
    <location>
        <begin position="174"/>
        <end position="189"/>
    </location>
</feature>
<keyword evidence="1" id="KW-0472">Membrane</keyword>
<keyword evidence="3" id="KW-0482">Metalloprotease</keyword>
<dbReference type="RefSeq" id="WP_091010474.1">
    <property type="nucleotide sequence ID" value="NZ_JAIWJX010000002.1"/>
</dbReference>
<feature type="transmembrane region" description="Helical" evidence="1">
    <location>
        <begin position="121"/>
        <end position="139"/>
    </location>
</feature>
<feature type="transmembrane region" description="Helical" evidence="1">
    <location>
        <begin position="78"/>
        <end position="101"/>
    </location>
</feature>
<keyword evidence="3" id="KW-0645">Protease</keyword>
<comment type="caution">
    <text evidence="3">The sequence shown here is derived from an EMBL/GenBank/DDBJ whole genome shotgun (WGS) entry which is preliminary data.</text>
</comment>
<proteinExistence type="predicted"/>
<keyword evidence="1" id="KW-0812">Transmembrane</keyword>
<keyword evidence="1" id="KW-1133">Transmembrane helix</keyword>
<organism evidence="3 4">
    <name type="scientific">Fictibacillus marinisediminis</name>
    <dbReference type="NCBI Taxonomy" id="2878389"/>
    <lineage>
        <taxon>Bacteria</taxon>
        <taxon>Bacillati</taxon>
        <taxon>Bacillota</taxon>
        <taxon>Bacilli</taxon>
        <taxon>Bacillales</taxon>
        <taxon>Fictibacillaceae</taxon>
        <taxon>Fictibacillus</taxon>
    </lineage>
</organism>
<feature type="domain" description="CAAX prenyl protease 2/Lysostaphin resistance protein A-like" evidence="2">
    <location>
        <begin position="121"/>
        <end position="206"/>
    </location>
</feature>
<dbReference type="GO" id="GO:0008237">
    <property type="term" value="F:metallopeptidase activity"/>
    <property type="evidence" value="ECO:0007669"/>
    <property type="project" value="UniProtKB-KW"/>
</dbReference>
<evidence type="ECO:0000313" key="4">
    <source>
        <dbReference type="Proteomes" id="UP001139011"/>
    </source>
</evidence>
<reference evidence="3" key="1">
    <citation type="submission" date="2021-09" db="EMBL/GenBank/DDBJ databases">
        <title>Genome analysis of Fictibacillus sp. KIGAM418 isolated from marine sediment.</title>
        <authorList>
            <person name="Seo M.-J."/>
            <person name="Cho E.-S."/>
            <person name="Hwang C.Y."/>
        </authorList>
    </citation>
    <scope>NUCLEOTIDE SEQUENCE</scope>
    <source>
        <strain evidence="3">KIGAM418</strain>
    </source>
</reference>
<dbReference type="PANTHER" id="PTHR36435">
    <property type="entry name" value="SLR1288 PROTEIN"/>
    <property type="match status" value="1"/>
</dbReference>
<gene>
    <name evidence="3" type="ORF">LCY76_01570</name>
</gene>